<protein>
    <recommendedName>
        <fullName evidence="3">phospholipase D</fullName>
        <ecNumber evidence="3">3.1.4.4</ecNumber>
    </recommendedName>
</protein>
<dbReference type="PANTHER" id="PTHR43856:SF1">
    <property type="entry name" value="MITOCHONDRIAL CARDIOLIPIN HYDROLASE"/>
    <property type="match status" value="1"/>
</dbReference>
<reference evidence="8 9" key="1">
    <citation type="journal article" date="2009" name="Appl. Environ. Microbiol.">
        <title>Three genomes from the phylum Acidobacteria provide insight into the lifestyles of these microorganisms in soils.</title>
        <authorList>
            <person name="Ward N.L."/>
            <person name="Challacombe J.F."/>
            <person name="Janssen P.H."/>
            <person name="Henrissat B."/>
            <person name="Coutinho P.M."/>
            <person name="Wu M."/>
            <person name="Xie G."/>
            <person name="Haft D.H."/>
            <person name="Sait M."/>
            <person name="Badger J."/>
            <person name="Barabote R.D."/>
            <person name="Bradley B."/>
            <person name="Brettin T.S."/>
            <person name="Brinkac L.M."/>
            <person name="Bruce D."/>
            <person name="Creasy T."/>
            <person name="Daugherty S.C."/>
            <person name="Davidsen T.M."/>
            <person name="DeBoy R.T."/>
            <person name="Detter J.C."/>
            <person name="Dodson R.J."/>
            <person name="Durkin A.S."/>
            <person name="Ganapathy A."/>
            <person name="Gwinn-Giglio M."/>
            <person name="Han C.S."/>
            <person name="Khouri H."/>
            <person name="Kiss H."/>
            <person name="Kothari S.P."/>
            <person name="Madupu R."/>
            <person name="Nelson K.E."/>
            <person name="Nelson W.C."/>
            <person name="Paulsen I."/>
            <person name="Penn K."/>
            <person name="Ren Q."/>
            <person name="Rosovitz M.J."/>
            <person name="Selengut J.D."/>
            <person name="Shrivastava S."/>
            <person name="Sullivan S.A."/>
            <person name="Tapia R."/>
            <person name="Thompson L.S."/>
            <person name="Watkins K.L."/>
            <person name="Yang Q."/>
            <person name="Yu C."/>
            <person name="Zafar N."/>
            <person name="Zhou L."/>
            <person name="Kuske C.R."/>
        </authorList>
    </citation>
    <scope>NUCLEOTIDE SEQUENCE [LARGE SCALE GENOMIC DNA]</scope>
    <source>
        <strain evidence="8 9">Ellin345</strain>
    </source>
</reference>
<evidence type="ECO:0000256" key="5">
    <source>
        <dbReference type="ARBA" id="ARBA00022963"/>
    </source>
</evidence>
<keyword evidence="5" id="KW-0442">Lipid degradation</keyword>
<dbReference type="SUPFAM" id="SSF56024">
    <property type="entry name" value="Phospholipase D/nuclease"/>
    <property type="match status" value="1"/>
</dbReference>
<keyword evidence="6" id="KW-0443">Lipid metabolism</keyword>
<evidence type="ECO:0000256" key="4">
    <source>
        <dbReference type="ARBA" id="ARBA00022801"/>
    </source>
</evidence>
<dbReference type="GO" id="GO:0016891">
    <property type="term" value="F:RNA endonuclease activity producing 5'-phosphomonoesters, hydrolytic mechanism"/>
    <property type="evidence" value="ECO:0007669"/>
    <property type="project" value="TreeGrafter"/>
</dbReference>
<evidence type="ECO:0000259" key="7">
    <source>
        <dbReference type="PROSITE" id="PS50035"/>
    </source>
</evidence>
<organism evidence="8 9">
    <name type="scientific">Koribacter versatilis (strain Ellin345)</name>
    <dbReference type="NCBI Taxonomy" id="204669"/>
    <lineage>
        <taxon>Bacteria</taxon>
        <taxon>Pseudomonadati</taxon>
        <taxon>Acidobacteriota</taxon>
        <taxon>Terriglobia</taxon>
        <taxon>Terriglobales</taxon>
        <taxon>Candidatus Korobacteraceae</taxon>
        <taxon>Candidatus Korobacter</taxon>
    </lineage>
</organism>
<sequence length="206" mass="23080">MAKGRSGSYLLTLIFLIGAVLLVQRAQQHKPVAVQLEELTRSAEAGSSVAEEHFSPGEDIERIDVARLEQAKSSVDIAMYAFTDQYIADALKQLAERGVKVRIYRDQQQYEEEQNHASKKDSDSTTSLLTGLANVQVRVKGKRELMHLKAYVIDGTVLRDGSANWSPSGEKRQDNNAHFTADPAQVKAFQRDFDEMWGRTDNLIVQ</sequence>
<evidence type="ECO:0000313" key="9">
    <source>
        <dbReference type="Proteomes" id="UP000002432"/>
    </source>
</evidence>
<dbReference type="EC" id="3.1.4.4" evidence="3"/>
<evidence type="ECO:0000313" key="8">
    <source>
        <dbReference type="EMBL" id="ABF43695.1"/>
    </source>
</evidence>
<keyword evidence="9" id="KW-1185">Reference proteome</keyword>
<dbReference type="EnsemblBacteria" id="ABF43695">
    <property type="protein sequence ID" value="ABF43695"/>
    <property type="gene ID" value="Acid345_4695"/>
</dbReference>
<dbReference type="Pfam" id="PF13091">
    <property type="entry name" value="PLDc_2"/>
    <property type="match status" value="1"/>
</dbReference>
<dbReference type="STRING" id="204669.Acid345_4695"/>
<accession>Q1IHF5</accession>
<dbReference type="PANTHER" id="PTHR43856">
    <property type="entry name" value="CARDIOLIPIN HYDROLASE"/>
    <property type="match status" value="1"/>
</dbReference>
<evidence type="ECO:0000256" key="6">
    <source>
        <dbReference type="ARBA" id="ARBA00023098"/>
    </source>
</evidence>
<name>Q1IHF5_KORVE</name>
<keyword evidence="4" id="KW-0378">Hydrolase</keyword>
<dbReference type="PROSITE" id="PS50035">
    <property type="entry name" value="PLD"/>
    <property type="match status" value="1"/>
</dbReference>
<evidence type="ECO:0000256" key="3">
    <source>
        <dbReference type="ARBA" id="ARBA00012027"/>
    </source>
</evidence>
<evidence type="ECO:0000256" key="2">
    <source>
        <dbReference type="ARBA" id="ARBA00008664"/>
    </source>
</evidence>
<dbReference type="CDD" id="cd09116">
    <property type="entry name" value="PLDc_Nuc_like"/>
    <property type="match status" value="1"/>
</dbReference>
<comment type="catalytic activity">
    <reaction evidence="1">
        <text>a 1,2-diacyl-sn-glycero-3-phosphocholine + H2O = a 1,2-diacyl-sn-glycero-3-phosphate + choline + H(+)</text>
        <dbReference type="Rhea" id="RHEA:14445"/>
        <dbReference type="ChEBI" id="CHEBI:15354"/>
        <dbReference type="ChEBI" id="CHEBI:15377"/>
        <dbReference type="ChEBI" id="CHEBI:15378"/>
        <dbReference type="ChEBI" id="CHEBI:57643"/>
        <dbReference type="ChEBI" id="CHEBI:58608"/>
        <dbReference type="EC" id="3.1.4.4"/>
    </reaction>
</comment>
<dbReference type="InterPro" id="IPR051406">
    <property type="entry name" value="PLD_domain"/>
</dbReference>
<dbReference type="GO" id="GO:0016042">
    <property type="term" value="P:lipid catabolic process"/>
    <property type="evidence" value="ECO:0007669"/>
    <property type="project" value="UniProtKB-KW"/>
</dbReference>
<dbReference type="HOGENOM" id="CLU_080814_0_1_0"/>
<dbReference type="GO" id="GO:0004630">
    <property type="term" value="F:phospholipase D activity"/>
    <property type="evidence" value="ECO:0007669"/>
    <property type="project" value="UniProtKB-EC"/>
</dbReference>
<dbReference type="Proteomes" id="UP000002432">
    <property type="component" value="Chromosome"/>
</dbReference>
<dbReference type="InterPro" id="IPR025202">
    <property type="entry name" value="PLD-like_dom"/>
</dbReference>
<dbReference type="InterPro" id="IPR001736">
    <property type="entry name" value="PLipase_D/transphosphatidylase"/>
</dbReference>
<dbReference type="GO" id="GO:0006793">
    <property type="term" value="P:phosphorus metabolic process"/>
    <property type="evidence" value="ECO:0007669"/>
    <property type="project" value="UniProtKB-ARBA"/>
</dbReference>
<proteinExistence type="inferred from homology"/>
<comment type="similarity">
    <text evidence="2">Belongs to the phospholipase D family.</text>
</comment>
<feature type="domain" description="PLD phosphodiesterase" evidence="7">
    <location>
        <begin position="142"/>
        <end position="169"/>
    </location>
</feature>
<dbReference type="AlphaFoldDB" id="Q1IHF5"/>
<dbReference type="Gene3D" id="3.30.870.10">
    <property type="entry name" value="Endonuclease Chain A"/>
    <property type="match status" value="1"/>
</dbReference>
<dbReference type="EMBL" id="CP000360">
    <property type="protein sequence ID" value="ABF43695.1"/>
    <property type="molecule type" value="Genomic_DNA"/>
</dbReference>
<dbReference type="OrthoDB" id="9814092at2"/>
<gene>
    <name evidence="8" type="ordered locus">Acid345_4695</name>
</gene>
<dbReference type="eggNOG" id="COG1502">
    <property type="taxonomic scope" value="Bacteria"/>
</dbReference>
<dbReference type="KEGG" id="aba:Acid345_4695"/>
<evidence type="ECO:0000256" key="1">
    <source>
        <dbReference type="ARBA" id="ARBA00000798"/>
    </source>
</evidence>
<dbReference type="RefSeq" id="WP_011525491.1">
    <property type="nucleotide sequence ID" value="NC_008009.1"/>
</dbReference>